<dbReference type="STRING" id="177199.A0A420YF74"/>
<name>A0A420YF74_9PEZI</name>
<dbReference type="OrthoDB" id="3365616at2759"/>
<organism evidence="2 3">
    <name type="scientific">Coniochaeta pulveracea</name>
    <dbReference type="NCBI Taxonomy" id="177199"/>
    <lineage>
        <taxon>Eukaryota</taxon>
        <taxon>Fungi</taxon>
        <taxon>Dikarya</taxon>
        <taxon>Ascomycota</taxon>
        <taxon>Pezizomycotina</taxon>
        <taxon>Sordariomycetes</taxon>
        <taxon>Sordariomycetidae</taxon>
        <taxon>Coniochaetales</taxon>
        <taxon>Coniochaetaceae</taxon>
        <taxon>Coniochaeta</taxon>
    </lineage>
</organism>
<keyword evidence="3" id="KW-1185">Reference proteome</keyword>
<comment type="caution">
    <text evidence="2">The sequence shown here is derived from an EMBL/GenBank/DDBJ whole genome shotgun (WGS) entry which is preliminary data.</text>
</comment>
<gene>
    <name evidence="2" type="ORF">DL546_002979</name>
</gene>
<dbReference type="AlphaFoldDB" id="A0A420YF74"/>
<feature type="compositionally biased region" description="Pro residues" evidence="1">
    <location>
        <begin position="102"/>
        <end position="120"/>
    </location>
</feature>
<sequence>MPSFVTCNLSREYELEIKVSLSWGKPATQSTSMFKSKSYQNQSGPIPQVIHLPLHFSSIEVYSGIAPPAQLVAAMRQRPARAGMQSRPPRPAAPAAVGSGSRPPPQPPRPGHPPQVPPRPSAQQAANLRAAYDPLYPPQLAPGQESAPYDDAPPSYDEAMAEEMTGPVVPGDARPAYSGVTNENAPSTIVGGEKS</sequence>
<accession>A0A420YF74</accession>
<dbReference type="Proteomes" id="UP000275385">
    <property type="component" value="Unassembled WGS sequence"/>
</dbReference>
<evidence type="ECO:0000313" key="3">
    <source>
        <dbReference type="Proteomes" id="UP000275385"/>
    </source>
</evidence>
<evidence type="ECO:0000256" key="1">
    <source>
        <dbReference type="SAM" id="MobiDB-lite"/>
    </source>
</evidence>
<dbReference type="EMBL" id="QVQW01000013">
    <property type="protein sequence ID" value="RKU46559.1"/>
    <property type="molecule type" value="Genomic_DNA"/>
</dbReference>
<proteinExistence type="predicted"/>
<feature type="region of interest" description="Disordered" evidence="1">
    <location>
        <begin position="76"/>
        <end position="195"/>
    </location>
</feature>
<evidence type="ECO:0000313" key="2">
    <source>
        <dbReference type="EMBL" id="RKU46559.1"/>
    </source>
</evidence>
<protein>
    <submittedName>
        <fullName evidence="2">Uncharacterized protein</fullName>
    </submittedName>
</protein>
<reference evidence="2 3" key="1">
    <citation type="submission" date="2018-08" db="EMBL/GenBank/DDBJ databases">
        <title>Draft genome of the lignicolous fungus Coniochaeta pulveracea.</title>
        <authorList>
            <person name="Borstlap C.J."/>
            <person name="De Witt R.N."/>
            <person name="Botha A."/>
            <person name="Volschenk H."/>
        </authorList>
    </citation>
    <scope>NUCLEOTIDE SEQUENCE [LARGE SCALE GENOMIC DNA]</scope>
    <source>
        <strain evidence="2 3">CAB683</strain>
    </source>
</reference>